<accession>A0A6B0V075</accession>
<protein>
    <submittedName>
        <fullName evidence="3">Putative secreted protein</fullName>
    </submittedName>
</protein>
<feature type="region of interest" description="Disordered" evidence="1">
    <location>
        <begin position="153"/>
        <end position="180"/>
    </location>
</feature>
<feature type="chain" id="PRO_5025453022" evidence="2">
    <location>
        <begin position="17"/>
        <end position="180"/>
    </location>
</feature>
<feature type="signal peptide" evidence="2">
    <location>
        <begin position="1"/>
        <end position="16"/>
    </location>
</feature>
<proteinExistence type="predicted"/>
<feature type="compositionally biased region" description="Basic and acidic residues" evidence="1">
    <location>
        <begin position="170"/>
        <end position="180"/>
    </location>
</feature>
<evidence type="ECO:0000256" key="2">
    <source>
        <dbReference type="SAM" id="SignalP"/>
    </source>
</evidence>
<evidence type="ECO:0000256" key="1">
    <source>
        <dbReference type="SAM" id="MobiDB-lite"/>
    </source>
</evidence>
<evidence type="ECO:0000313" key="3">
    <source>
        <dbReference type="EMBL" id="MXU95191.1"/>
    </source>
</evidence>
<organism evidence="3">
    <name type="scientific">Ixodes ricinus</name>
    <name type="common">Common tick</name>
    <name type="synonym">Acarus ricinus</name>
    <dbReference type="NCBI Taxonomy" id="34613"/>
    <lineage>
        <taxon>Eukaryota</taxon>
        <taxon>Metazoa</taxon>
        <taxon>Ecdysozoa</taxon>
        <taxon>Arthropoda</taxon>
        <taxon>Chelicerata</taxon>
        <taxon>Arachnida</taxon>
        <taxon>Acari</taxon>
        <taxon>Parasitiformes</taxon>
        <taxon>Ixodida</taxon>
        <taxon>Ixodoidea</taxon>
        <taxon>Ixodidae</taxon>
        <taxon>Ixodinae</taxon>
        <taxon>Ixodes</taxon>
    </lineage>
</organism>
<dbReference type="AlphaFoldDB" id="A0A6B0V075"/>
<keyword evidence="2" id="KW-0732">Signal</keyword>
<reference evidence="3" key="1">
    <citation type="submission" date="2019-12" db="EMBL/GenBank/DDBJ databases">
        <title>An insight into the sialome of adult female Ixodes ricinus ticks feeding for 6 days.</title>
        <authorList>
            <person name="Perner J."/>
            <person name="Ribeiro J.M.C."/>
        </authorList>
    </citation>
    <scope>NUCLEOTIDE SEQUENCE</scope>
    <source>
        <strain evidence="3">Semi-engorged</strain>
        <tissue evidence="3">Salivary glands</tissue>
    </source>
</reference>
<name>A0A6B0V075_IXORI</name>
<dbReference type="EMBL" id="GIFC01013108">
    <property type="protein sequence ID" value="MXU95191.1"/>
    <property type="molecule type" value="Transcribed_RNA"/>
</dbReference>
<sequence>MLFISFGLYLARVVSTVLVGGSKMTLTSLGCWSSASLLWSWTAECIVYGMEDMACASANGSAGPWVRMWIGQEAAALYSKDLSFDLGGCRCADNTLRRPAAQGHGVHGSFTGMGYRRKRGTVDDITTAGSAEHFVATMERTKRRLSRKRVAYRLGRRSQSRHANTEMISEEAKLARSDNG</sequence>